<evidence type="ECO:0000256" key="1">
    <source>
        <dbReference type="SAM" id="MobiDB-lite"/>
    </source>
</evidence>
<dbReference type="EMBL" id="LR134350">
    <property type="protein sequence ID" value="VEG28972.1"/>
    <property type="molecule type" value="Genomic_DNA"/>
</dbReference>
<dbReference type="InterPro" id="IPR013974">
    <property type="entry name" value="SAF"/>
</dbReference>
<evidence type="ECO:0000259" key="3">
    <source>
        <dbReference type="SMART" id="SM00858"/>
    </source>
</evidence>
<reference evidence="4 5" key="1">
    <citation type="submission" date="2018-12" db="EMBL/GenBank/DDBJ databases">
        <authorList>
            <consortium name="Pathogen Informatics"/>
        </authorList>
    </citation>
    <scope>NUCLEOTIDE SEQUENCE [LARGE SCALE GENOMIC DNA]</scope>
    <source>
        <strain evidence="4 5">NCTC11636</strain>
    </source>
</reference>
<protein>
    <submittedName>
        <fullName evidence="4">Flp pilus assembly protein CpaB</fullName>
    </submittedName>
</protein>
<evidence type="ECO:0000256" key="2">
    <source>
        <dbReference type="SAM" id="Phobius"/>
    </source>
</evidence>
<dbReference type="SMART" id="SM00858">
    <property type="entry name" value="SAF"/>
    <property type="match status" value="1"/>
</dbReference>
<keyword evidence="2" id="KW-0472">Membrane</keyword>
<feature type="domain" description="SAF" evidence="3">
    <location>
        <begin position="70"/>
        <end position="132"/>
    </location>
</feature>
<keyword evidence="2" id="KW-0812">Transmembrane</keyword>
<keyword evidence="2" id="KW-1133">Transmembrane helix</keyword>
<gene>
    <name evidence="4" type="ORF">NCTC11636_01814</name>
</gene>
<proteinExistence type="predicted"/>
<organism evidence="4 5">
    <name type="scientific">Actinomyces howellii</name>
    <dbReference type="NCBI Taxonomy" id="52771"/>
    <lineage>
        <taxon>Bacteria</taxon>
        <taxon>Bacillati</taxon>
        <taxon>Actinomycetota</taxon>
        <taxon>Actinomycetes</taxon>
        <taxon>Actinomycetales</taxon>
        <taxon>Actinomycetaceae</taxon>
        <taxon>Actinomyces</taxon>
    </lineage>
</organism>
<dbReference type="Gene3D" id="3.90.1210.10">
    <property type="entry name" value="Antifreeze-like/N-acetylneuraminic acid synthase C-terminal domain"/>
    <property type="match status" value="1"/>
</dbReference>
<dbReference type="CDD" id="cd11615">
    <property type="entry name" value="SAF_NeuB_like"/>
    <property type="match status" value="1"/>
</dbReference>
<accession>A0A448HIB7</accession>
<dbReference type="OrthoDB" id="3254634at2"/>
<dbReference type="InterPro" id="IPR057736">
    <property type="entry name" value="SAF_PseI/NeuA/NeuB"/>
</dbReference>
<dbReference type="KEGG" id="ahw:NCTC11636_01814"/>
<feature type="region of interest" description="Disordered" evidence="1">
    <location>
        <begin position="1"/>
        <end position="34"/>
    </location>
</feature>
<dbReference type="RefSeq" id="WP_126382830.1">
    <property type="nucleotide sequence ID" value="NZ_LR134350.1"/>
</dbReference>
<evidence type="ECO:0000313" key="5">
    <source>
        <dbReference type="Proteomes" id="UP000266895"/>
    </source>
</evidence>
<feature type="transmembrane region" description="Helical" evidence="2">
    <location>
        <begin position="43"/>
        <end position="63"/>
    </location>
</feature>
<dbReference type="AlphaFoldDB" id="A0A448HIB7"/>
<sequence length="235" mass="23919">MPLPQADSSRRRQERSHRSQPPGPPKDTDAARLPSAPRERRPILAALAVLLIVGGALLAGMLAMRMDHRAEMLAAASTIEAGQVITEEDLVSARVAADVPNLIPADRAGEVIGRTARVEIAEGQLLDSSQVASEPVPGQDKQVVGVSLEAGRFPAGGLDAGDLVTVVDVNGQTALVSEAQVLEAVPASGTDGDWSSGAVVSLIISPQDAAPLASAAAAGSIAVVVTAVDQPIGDS</sequence>
<dbReference type="Proteomes" id="UP000266895">
    <property type="component" value="Chromosome"/>
</dbReference>
<evidence type="ECO:0000313" key="4">
    <source>
        <dbReference type="EMBL" id="VEG28972.1"/>
    </source>
</evidence>
<name>A0A448HIB7_9ACTO</name>
<keyword evidence="5" id="KW-1185">Reference proteome</keyword>
<dbReference type="Pfam" id="PF08666">
    <property type="entry name" value="SAF"/>
    <property type="match status" value="1"/>
</dbReference>